<dbReference type="Gene3D" id="3.30.565.10">
    <property type="entry name" value="Histidine kinase-like ATPase, C-terminal domain"/>
    <property type="match status" value="1"/>
</dbReference>
<feature type="domain" description="Histidine kinase" evidence="2">
    <location>
        <begin position="1"/>
        <end position="158"/>
    </location>
</feature>
<dbReference type="EC" id="2.7.13.3" evidence="3"/>
<dbReference type="PRINTS" id="PR00344">
    <property type="entry name" value="BCTRLSENSOR"/>
</dbReference>
<organism evidence="3">
    <name type="scientific">mine drainage metagenome</name>
    <dbReference type="NCBI Taxonomy" id="410659"/>
    <lineage>
        <taxon>unclassified sequences</taxon>
        <taxon>metagenomes</taxon>
        <taxon>ecological metagenomes</taxon>
    </lineage>
</organism>
<accession>A0A1J5PTJ3</accession>
<protein>
    <submittedName>
        <fullName evidence="3">Alginate biosynthesis sensor protein KinB</fullName>
        <ecNumber evidence="3">2.7.13.3</ecNumber>
    </submittedName>
</protein>
<dbReference type="PANTHER" id="PTHR43547:SF2">
    <property type="entry name" value="HYBRID SIGNAL TRANSDUCTION HISTIDINE KINASE C"/>
    <property type="match status" value="1"/>
</dbReference>
<dbReference type="GO" id="GO:0000155">
    <property type="term" value="F:phosphorelay sensor kinase activity"/>
    <property type="evidence" value="ECO:0007669"/>
    <property type="project" value="TreeGrafter"/>
</dbReference>
<evidence type="ECO:0000256" key="1">
    <source>
        <dbReference type="ARBA" id="ARBA00022553"/>
    </source>
</evidence>
<gene>
    <name evidence="3" type="primary">kinB_5</name>
    <name evidence="3" type="ORF">GALL_498110</name>
</gene>
<dbReference type="InterPro" id="IPR036890">
    <property type="entry name" value="HATPase_C_sf"/>
</dbReference>
<dbReference type="PANTHER" id="PTHR43547">
    <property type="entry name" value="TWO-COMPONENT HISTIDINE KINASE"/>
    <property type="match status" value="1"/>
</dbReference>
<dbReference type="Pfam" id="PF02518">
    <property type="entry name" value="HATPase_c"/>
    <property type="match status" value="1"/>
</dbReference>
<keyword evidence="3" id="KW-0808">Transferase</keyword>
<dbReference type="PROSITE" id="PS50109">
    <property type="entry name" value="HIS_KIN"/>
    <property type="match status" value="1"/>
</dbReference>
<name>A0A1J5PTJ3_9ZZZZ</name>
<dbReference type="SMART" id="SM00387">
    <property type="entry name" value="HATPase_c"/>
    <property type="match status" value="1"/>
</dbReference>
<evidence type="ECO:0000313" key="3">
    <source>
        <dbReference type="EMBL" id="OIQ68595.1"/>
    </source>
</evidence>
<keyword evidence="1" id="KW-0597">Phosphoprotein</keyword>
<comment type="caution">
    <text evidence="3">The sequence shown here is derived from an EMBL/GenBank/DDBJ whole genome shotgun (WGS) entry which is preliminary data.</text>
</comment>
<sequence>MHGVKVNGVKVNVNDVLKSTFQIHQTIAAEKGIHLANQLKADMYIVADTDMFQLVVRNLISNAIKFTPPGGEITMSADIVGDECRIMIKDNGIGIPFEEQGNIFSLKVNSVYGTKNEKGVGLGLVLCKEFTELQNGKIGFESTPGAGSKFYISFKLYQNGNGADTSGNSTLTKKEASS</sequence>
<evidence type="ECO:0000259" key="2">
    <source>
        <dbReference type="PROSITE" id="PS50109"/>
    </source>
</evidence>
<dbReference type="InterPro" id="IPR004358">
    <property type="entry name" value="Sig_transdc_His_kin-like_C"/>
</dbReference>
<dbReference type="InterPro" id="IPR005467">
    <property type="entry name" value="His_kinase_dom"/>
</dbReference>
<dbReference type="EMBL" id="MLJW01005214">
    <property type="protein sequence ID" value="OIQ68595.1"/>
    <property type="molecule type" value="Genomic_DNA"/>
</dbReference>
<dbReference type="SUPFAM" id="SSF55874">
    <property type="entry name" value="ATPase domain of HSP90 chaperone/DNA topoisomerase II/histidine kinase"/>
    <property type="match status" value="1"/>
</dbReference>
<dbReference type="AlphaFoldDB" id="A0A1J5PTJ3"/>
<dbReference type="InterPro" id="IPR003594">
    <property type="entry name" value="HATPase_dom"/>
</dbReference>
<dbReference type="CDD" id="cd00075">
    <property type="entry name" value="HATPase"/>
    <property type="match status" value="1"/>
</dbReference>
<reference evidence="3" key="1">
    <citation type="submission" date="2016-10" db="EMBL/GenBank/DDBJ databases">
        <title>Sequence of Gallionella enrichment culture.</title>
        <authorList>
            <person name="Poehlein A."/>
            <person name="Muehling M."/>
            <person name="Daniel R."/>
        </authorList>
    </citation>
    <scope>NUCLEOTIDE SEQUENCE</scope>
</reference>
<proteinExistence type="predicted"/>